<dbReference type="PATRIC" id="fig|1423739.3.peg.36"/>
<protein>
    <submittedName>
        <fullName evidence="2">Uncharacterized protein</fullName>
    </submittedName>
</protein>
<evidence type="ECO:0000313" key="3">
    <source>
        <dbReference type="Proteomes" id="UP000052013"/>
    </source>
</evidence>
<comment type="caution">
    <text evidence="2">The sequence shown here is derived from an EMBL/GenBank/DDBJ whole genome shotgun (WGS) entry which is preliminary data.</text>
</comment>
<dbReference type="EMBL" id="AZEY01000005">
    <property type="protein sequence ID" value="KRL70003.1"/>
    <property type="molecule type" value="Genomic_DNA"/>
</dbReference>
<reference evidence="2 3" key="1">
    <citation type="journal article" date="2015" name="Genome Announc.">
        <title>Expanding the biotechnology potential of lactobacilli through comparative genomics of 213 strains and associated genera.</title>
        <authorList>
            <person name="Sun Z."/>
            <person name="Harris H.M."/>
            <person name="McCann A."/>
            <person name="Guo C."/>
            <person name="Argimon S."/>
            <person name="Zhang W."/>
            <person name="Yang X."/>
            <person name="Jeffery I.B."/>
            <person name="Cooney J.C."/>
            <person name="Kagawa T.F."/>
            <person name="Liu W."/>
            <person name="Song Y."/>
            <person name="Salvetti E."/>
            <person name="Wrobel A."/>
            <person name="Rasinkangas P."/>
            <person name="Parkhill J."/>
            <person name="Rea M.C."/>
            <person name="O'Sullivan O."/>
            <person name="Ritari J."/>
            <person name="Douillard F.P."/>
            <person name="Paul Ross R."/>
            <person name="Yang R."/>
            <person name="Briner A.E."/>
            <person name="Felis G.E."/>
            <person name="de Vos W.M."/>
            <person name="Barrangou R."/>
            <person name="Klaenhammer T.R."/>
            <person name="Caufield P.W."/>
            <person name="Cui Y."/>
            <person name="Zhang H."/>
            <person name="O'Toole P.W."/>
        </authorList>
    </citation>
    <scope>NUCLEOTIDE SEQUENCE [LARGE SCALE GENOMIC DNA]</scope>
    <source>
        <strain evidence="2 3">DSM 14421</strain>
    </source>
</reference>
<feature type="transmembrane region" description="Helical" evidence="1">
    <location>
        <begin position="34"/>
        <end position="52"/>
    </location>
</feature>
<sequence>MNPQNRKFKHSIIIPTMGLMISLTAYLLSHIPLITIGVLSLAVFIQAGYSVAK</sequence>
<keyword evidence="1" id="KW-1133">Transmembrane helix</keyword>
<name>A0A0R1SU09_9LACO</name>
<dbReference type="AlphaFoldDB" id="A0A0R1SU09"/>
<evidence type="ECO:0000313" key="2">
    <source>
        <dbReference type="EMBL" id="KRL70003.1"/>
    </source>
</evidence>
<evidence type="ECO:0000256" key="1">
    <source>
        <dbReference type="SAM" id="Phobius"/>
    </source>
</evidence>
<gene>
    <name evidence="2" type="ORF">FC85_GL000033</name>
</gene>
<keyword evidence="1" id="KW-0812">Transmembrane</keyword>
<keyword evidence="1" id="KW-0472">Membrane</keyword>
<dbReference type="Proteomes" id="UP000052013">
    <property type="component" value="Unassembled WGS sequence"/>
</dbReference>
<organism evidence="2 3">
    <name type="scientific">Lentilactobacillus diolivorans DSM 14421</name>
    <dbReference type="NCBI Taxonomy" id="1423739"/>
    <lineage>
        <taxon>Bacteria</taxon>
        <taxon>Bacillati</taxon>
        <taxon>Bacillota</taxon>
        <taxon>Bacilli</taxon>
        <taxon>Lactobacillales</taxon>
        <taxon>Lactobacillaceae</taxon>
        <taxon>Lentilactobacillus</taxon>
    </lineage>
</organism>
<accession>A0A0R1SU09</accession>
<proteinExistence type="predicted"/>